<gene>
    <name evidence="2" type="ORF">C1SCF055_LOCUS36119</name>
</gene>
<sequence length="390" mass="44173">MRLLWFGLLVWPAAGAPAFRSAVLLSEETLQSLSAHESDLLSLMDQASQARDALQEARHLQVISESLTGVFLKNMSKEVTDRFLHHMKTQVDALQSSIPDRLAASQKHLDHVLSLFYKCDAERVTKLAFADRHENETARKARSHILCRREEATAKLAADTCEKANAELSRSLREDPTCQNWPALKALTAESAACKEPTEKETYEEYLERMRSEFDSQLLLFRQLKHVCSPRENAIVSCDEDKIAYIQKLQLCNTLQQQLEKESCRHAIEIRQAWNSYAGCFMDAHRRYQNEAAQAQQLQGAQLKEFQATKKIECMLGGFRPTQPKEDFAHCASYSLRFPAESLPTYPGSKEYGEQKYANVPHEAPDIQSIHCPVEAVNMSQVEPPSGCVK</sequence>
<reference evidence="2" key="1">
    <citation type="submission" date="2022-10" db="EMBL/GenBank/DDBJ databases">
        <authorList>
            <person name="Chen Y."/>
            <person name="Dougan E. K."/>
            <person name="Chan C."/>
            <person name="Rhodes N."/>
            <person name="Thang M."/>
        </authorList>
    </citation>
    <scope>NUCLEOTIDE SEQUENCE</scope>
</reference>
<accession>A0A9P1DIQ9</accession>
<organism evidence="2">
    <name type="scientific">Cladocopium goreaui</name>
    <dbReference type="NCBI Taxonomy" id="2562237"/>
    <lineage>
        <taxon>Eukaryota</taxon>
        <taxon>Sar</taxon>
        <taxon>Alveolata</taxon>
        <taxon>Dinophyceae</taxon>
        <taxon>Suessiales</taxon>
        <taxon>Symbiodiniaceae</taxon>
        <taxon>Cladocopium</taxon>
    </lineage>
</organism>
<keyword evidence="4" id="KW-1185">Reference proteome</keyword>
<feature type="signal peptide" evidence="1">
    <location>
        <begin position="1"/>
        <end position="15"/>
    </location>
</feature>
<keyword evidence="1" id="KW-0732">Signal</keyword>
<feature type="chain" id="PRO_5043271401" evidence="1">
    <location>
        <begin position="16"/>
        <end position="390"/>
    </location>
</feature>
<dbReference type="EMBL" id="CAMXCT010004968">
    <property type="protein sequence ID" value="CAI4010898.1"/>
    <property type="molecule type" value="Genomic_DNA"/>
</dbReference>
<evidence type="ECO:0000313" key="3">
    <source>
        <dbReference type="EMBL" id="CAL4798210.1"/>
    </source>
</evidence>
<name>A0A9P1DIQ9_9DINO</name>
<dbReference type="EMBL" id="CAMXCT030004968">
    <property type="protein sequence ID" value="CAL4798210.1"/>
    <property type="molecule type" value="Genomic_DNA"/>
</dbReference>
<protein>
    <submittedName>
        <fullName evidence="2">Uncharacterized protein</fullName>
    </submittedName>
</protein>
<evidence type="ECO:0000313" key="2">
    <source>
        <dbReference type="EMBL" id="CAI4010898.1"/>
    </source>
</evidence>
<dbReference type="Proteomes" id="UP001152797">
    <property type="component" value="Unassembled WGS sequence"/>
</dbReference>
<evidence type="ECO:0000256" key="1">
    <source>
        <dbReference type="SAM" id="SignalP"/>
    </source>
</evidence>
<proteinExistence type="predicted"/>
<comment type="caution">
    <text evidence="2">The sequence shown here is derived from an EMBL/GenBank/DDBJ whole genome shotgun (WGS) entry which is preliminary data.</text>
</comment>
<dbReference type="EMBL" id="CAMXCT020004968">
    <property type="protein sequence ID" value="CAL1164273.1"/>
    <property type="molecule type" value="Genomic_DNA"/>
</dbReference>
<reference evidence="3 4" key="2">
    <citation type="submission" date="2024-05" db="EMBL/GenBank/DDBJ databases">
        <authorList>
            <person name="Chen Y."/>
            <person name="Shah S."/>
            <person name="Dougan E. K."/>
            <person name="Thang M."/>
            <person name="Chan C."/>
        </authorList>
    </citation>
    <scope>NUCLEOTIDE SEQUENCE [LARGE SCALE GENOMIC DNA]</scope>
</reference>
<evidence type="ECO:0000313" key="4">
    <source>
        <dbReference type="Proteomes" id="UP001152797"/>
    </source>
</evidence>
<dbReference type="AlphaFoldDB" id="A0A9P1DIQ9"/>